<dbReference type="EMBL" id="CP002046">
    <property type="protein sequence ID" value="EAP87287.1"/>
    <property type="molecule type" value="Genomic_DNA"/>
</dbReference>
<dbReference type="HOGENOM" id="CLU_107487_0_0_10"/>
<evidence type="ECO:0000256" key="1">
    <source>
        <dbReference type="SAM" id="SignalP"/>
    </source>
</evidence>
<sequence>MGNFKTLAVFLLLGMVSLGYTQQKISYDDHPVLTWSDFKGAPVYDSEFHANTNSGFSYTWSYKTTNGEVDLQYEVYSTFYPNGSWVHPDHKTDKLLKHEQAHFDISEIHARKLRKAMQAYKPGRNIRKDLQKLYNDIELERVKMQGEFDLESAHSMNSQAEMKWQAHIAKELDKLKEYAKK</sequence>
<feature type="signal peptide" evidence="1">
    <location>
        <begin position="1"/>
        <end position="21"/>
    </location>
</feature>
<dbReference type="GeneID" id="89451999"/>
<gene>
    <name evidence="2" type="ordered locus">CA2559_00990</name>
</gene>
<feature type="chain" id="PRO_5002658972" description="DUF922 domain-containing protein" evidence="1">
    <location>
        <begin position="22"/>
        <end position="181"/>
    </location>
</feature>
<protein>
    <recommendedName>
        <fullName evidence="4">DUF922 domain-containing protein</fullName>
    </recommendedName>
</protein>
<evidence type="ECO:0000313" key="2">
    <source>
        <dbReference type="EMBL" id="EAP87287.1"/>
    </source>
</evidence>
<keyword evidence="3" id="KW-1185">Reference proteome</keyword>
<dbReference type="AlphaFoldDB" id="A3U4X0"/>
<name>A3U4X0_CROAH</name>
<keyword evidence="1" id="KW-0732">Signal</keyword>
<dbReference type="Proteomes" id="UP000002297">
    <property type="component" value="Chromosome"/>
</dbReference>
<proteinExistence type="predicted"/>
<dbReference type="RefSeq" id="WP_013185967.1">
    <property type="nucleotide sequence ID" value="NC_014230.1"/>
</dbReference>
<dbReference type="OrthoDB" id="5431540at2"/>
<accession>A3U4X0</accession>
<organism evidence="2 3">
    <name type="scientific">Croceibacter atlanticus (strain ATCC BAA-628 / JCM 21780 / CIP 108009 / IAM 15332 / KCTC 12090 / HTCC2559)</name>
    <dbReference type="NCBI Taxonomy" id="216432"/>
    <lineage>
        <taxon>Bacteria</taxon>
        <taxon>Pseudomonadati</taxon>
        <taxon>Bacteroidota</taxon>
        <taxon>Flavobacteriia</taxon>
        <taxon>Flavobacteriales</taxon>
        <taxon>Flavobacteriaceae</taxon>
        <taxon>Croceibacter</taxon>
    </lineage>
</organism>
<dbReference type="STRING" id="216432.CA2559_00990"/>
<dbReference type="eggNOG" id="COG5661">
    <property type="taxonomic scope" value="Bacteria"/>
</dbReference>
<dbReference type="KEGG" id="cat:CA2559_00990"/>
<dbReference type="Pfam" id="PF06037">
    <property type="entry name" value="DUF922"/>
    <property type="match status" value="1"/>
</dbReference>
<evidence type="ECO:0000313" key="3">
    <source>
        <dbReference type="Proteomes" id="UP000002297"/>
    </source>
</evidence>
<evidence type="ECO:0008006" key="4">
    <source>
        <dbReference type="Google" id="ProtNLM"/>
    </source>
</evidence>
<reference evidence="2 3" key="1">
    <citation type="journal article" date="2010" name="J. Bacteriol.">
        <title>The complete genome sequence of Croceibacter atlanticus HTCC2559T.</title>
        <authorList>
            <person name="Oh H.M."/>
            <person name="Kang I."/>
            <person name="Ferriera S."/>
            <person name="Giovannoni S.J."/>
            <person name="Cho J.C."/>
        </authorList>
    </citation>
    <scope>NUCLEOTIDE SEQUENCE [LARGE SCALE GENOMIC DNA]</scope>
    <source>
        <strain evidence="3">ATCC BAA-628 / HTCC2559 / KCTC 12090</strain>
    </source>
</reference>
<dbReference type="InterPro" id="IPR010321">
    <property type="entry name" value="DUF922"/>
</dbReference>